<dbReference type="GO" id="GO:0046872">
    <property type="term" value="F:metal ion binding"/>
    <property type="evidence" value="ECO:0007669"/>
    <property type="project" value="UniProtKB-KW"/>
</dbReference>
<dbReference type="GO" id="GO:0005764">
    <property type="term" value="C:lysosome"/>
    <property type="evidence" value="ECO:0007669"/>
    <property type="project" value="TreeGrafter"/>
</dbReference>
<evidence type="ECO:0000256" key="2">
    <source>
        <dbReference type="ARBA" id="ARBA00004613"/>
    </source>
</evidence>
<dbReference type="InterPro" id="IPR045473">
    <property type="entry name" value="ASM_C"/>
</dbReference>
<dbReference type="CDD" id="cd00842">
    <property type="entry name" value="MPP_ASMase"/>
    <property type="match status" value="1"/>
</dbReference>
<dbReference type="GO" id="GO:0005615">
    <property type="term" value="C:extracellular space"/>
    <property type="evidence" value="ECO:0007669"/>
    <property type="project" value="TreeGrafter"/>
</dbReference>
<keyword evidence="8" id="KW-0862">Zinc</keyword>
<dbReference type="InterPro" id="IPR041805">
    <property type="entry name" value="ASMase/PPN1_MPP"/>
</dbReference>
<dbReference type="InterPro" id="IPR029052">
    <property type="entry name" value="Metallo-depent_PP-like"/>
</dbReference>
<dbReference type="Gene3D" id="3.60.21.10">
    <property type="match status" value="1"/>
</dbReference>
<evidence type="ECO:0008006" key="15">
    <source>
        <dbReference type="Google" id="ProtNLM"/>
    </source>
</evidence>
<evidence type="ECO:0000313" key="14">
    <source>
        <dbReference type="Proteomes" id="UP000663824"/>
    </source>
</evidence>
<evidence type="ECO:0000256" key="1">
    <source>
        <dbReference type="ARBA" id="ARBA00001947"/>
    </source>
</evidence>
<evidence type="ECO:0000256" key="8">
    <source>
        <dbReference type="ARBA" id="ARBA00022833"/>
    </source>
</evidence>
<keyword evidence="6" id="KW-0732">Signal</keyword>
<evidence type="ECO:0000256" key="5">
    <source>
        <dbReference type="ARBA" id="ARBA00022723"/>
    </source>
</evidence>
<comment type="similarity">
    <text evidence="3">Belongs to the acid sphingomyelinase family.</text>
</comment>
<dbReference type="Proteomes" id="UP000663824">
    <property type="component" value="Unassembled WGS sequence"/>
</dbReference>
<keyword evidence="5" id="KW-0479">Metal-binding</keyword>
<evidence type="ECO:0000313" key="12">
    <source>
        <dbReference type="EMBL" id="CAF1686402.1"/>
    </source>
</evidence>
<accession>A0A816X3F9</accession>
<dbReference type="PANTHER" id="PTHR10340">
    <property type="entry name" value="SPHINGOMYELIN PHOSPHODIESTERASE"/>
    <property type="match status" value="1"/>
</dbReference>
<dbReference type="EMBL" id="CAJNOW010022053">
    <property type="protein sequence ID" value="CAF1686402.1"/>
    <property type="molecule type" value="Genomic_DNA"/>
</dbReference>
<reference evidence="13" key="1">
    <citation type="submission" date="2021-02" db="EMBL/GenBank/DDBJ databases">
        <authorList>
            <person name="Nowell W R."/>
        </authorList>
    </citation>
    <scope>NUCLEOTIDE SEQUENCE</scope>
</reference>
<comment type="caution">
    <text evidence="13">The sequence shown here is derived from an EMBL/GenBank/DDBJ whole genome shotgun (WGS) entry which is preliminary data.</text>
</comment>
<dbReference type="GO" id="GO:0016020">
    <property type="term" value="C:membrane"/>
    <property type="evidence" value="ECO:0007669"/>
    <property type="project" value="GOC"/>
</dbReference>
<dbReference type="GO" id="GO:0006685">
    <property type="term" value="P:sphingomyelin catabolic process"/>
    <property type="evidence" value="ECO:0007669"/>
    <property type="project" value="TreeGrafter"/>
</dbReference>
<dbReference type="Pfam" id="PF19272">
    <property type="entry name" value="ASMase_C"/>
    <property type="match status" value="1"/>
</dbReference>
<feature type="domain" description="Sphingomyelin phosphodiesterase C-terminal" evidence="11">
    <location>
        <begin position="305"/>
        <end position="413"/>
    </location>
</feature>
<dbReference type="EMBL" id="CAJNRE010015891">
    <property type="protein sequence ID" value="CAF2141845.1"/>
    <property type="molecule type" value="Genomic_DNA"/>
</dbReference>
<organism evidence="13 14">
    <name type="scientific">Rotaria magnacalcarata</name>
    <dbReference type="NCBI Taxonomy" id="392030"/>
    <lineage>
        <taxon>Eukaryota</taxon>
        <taxon>Metazoa</taxon>
        <taxon>Spiralia</taxon>
        <taxon>Gnathifera</taxon>
        <taxon>Rotifera</taxon>
        <taxon>Eurotatoria</taxon>
        <taxon>Bdelloidea</taxon>
        <taxon>Philodinida</taxon>
        <taxon>Philodinidae</taxon>
        <taxon>Rotaria</taxon>
    </lineage>
</organism>
<evidence type="ECO:0000313" key="13">
    <source>
        <dbReference type="EMBL" id="CAF2141845.1"/>
    </source>
</evidence>
<comment type="subcellular location">
    <subcellularLocation>
        <location evidence="2">Secreted</location>
    </subcellularLocation>
</comment>
<feature type="domain" description="Calcineurin-like phosphoesterase" evidence="10">
    <location>
        <begin position="17"/>
        <end position="275"/>
    </location>
</feature>
<dbReference type="GO" id="GO:0061750">
    <property type="term" value="F:acid sphingomyelin phosphodiesterase activity"/>
    <property type="evidence" value="ECO:0007669"/>
    <property type="project" value="TreeGrafter"/>
</dbReference>
<keyword evidence="7" id="KW-0378">Hydrolase</keyword>
<evidence type="ECO:0000259" key="11">
    <source>
        <dbReference type="Pfam" id="PF19272"/>
    </source>
</evidence>
<evidence type="ECO:0000256" key="4">
    <source>
        <dbReference type="ARBA" id="ARBA00022525"/>
    </source>
</evidence>
<dbReference type="SUPFAM" id="SSF56300">
    <property type="entry name" value="Metallo-dependent phosphatases"/>
    <property type="match status" value="1"/>
</dbReference>
<dbReference type="InterPro" id="IPR004843">
    <property type="entry name" value="Calcineurin-like_PHP"/>
</dbReference>
<dbReference type="Proteomes" id="UP000663834">
    <property type="component" value="Unassembled WGS sequence"/>
</dbReference>
<keyword evidence="9" id="KW-0325">Glycoprotein</keyword>
<protein>
    <recommendedName>
        <fullName evidence="15">Sphingomyelin phosphodiesterase</fullName>
    </recommendedName>
</protein>
<dbReference type="PANTHER" id="PTHR10340:SF34">
    <property type="entry name" value="SPHINGOMYELIN PHOSPHODIESTERASE"/>
    <property type="match status" value="1"/>
</dbReference>
<evidence type="ECO:0000256" key="7">
    <source>
        <dbReference type="ARBA" id="ARBA00022801"/>
    </source>
</evidence>
<dbReference type="AlphaFoldDB" id="A0A816X3F9"/>
<evidence type="ECO:0000256" key="6">
    <source>
        <dbReference type="ARBA" id="ARBA00022729"/>
    </source>
</evidence>
<dbReference type="GO" id="GO:0046513">
    <property type="term" value="P:ceramide biosynthetic process"/>
    <property type="evidence" value="ECO:0007669"/>
    <property type="project" value="TreeGrafter"/>
</dbReference>
<keyword evidence="4" id="KW-0964">Secreted</keyword>
<name>A0A816X3F9_9BILA</name>
<dbReference type="Pfam" id="PF00149">
    <property type="entry name" value="Metallophos"/>
    <property type="match status" value="1"/>
</dbReference>
<gene>
    <name evidence="12" type="ORF">KQP761_LOCUS38757</name>
    <name evidence="13" type="ORF">MBJ925_LOCUS29659</name>
</gene>
<dbReference type="OrthoDB" id="282973at2759"/>
<sequence>MNIVVHQLLMPGSPTFTVLHLSDIHIDFSYKPGSQTECTQPLCCREGEPAPGHAGAGFWGDLHSCDIPYWTAEKILQYAAALEKVDFIYYTGDLPPHNVWNQSRTQQLYSLNKINQLLAKTFPNKTFYSAVGNHEAAPCNLFPTPNVRSDNISWLYEVLAESWIKLGLPSNTRESIERGGFYTTVIRPGLRLISLNMNYCSAENFWLFINSTDPLGQLQWMIDWLQYAEDNGEKVHIIGHIAPKQCLASFSWNFNKIVNRYENTIAGQFYGHTHNDEIVINYDEVDLQRPISMGYITPSLTTFSYLNPGYRVYKMDGYYPGSSYWVLDHRTVIMNLTATNMYNQTIFMDEYVARDAYQMENLFPNDWHELIERLKNDIDGPLMGLVYQYYTKSYAKGAQCDHNCRRGLLCDFISFRSEDPHACDSIPN</sequence>
<evidence type="ECO:0000256" key="3">
    <source>
        <dbReference type="ARBA" id="ARBA00008234"/>
    </source>
</evidence>
<evidence type="ECO:0000256" key="9">
    <source>
        <dbReference type="ARBA" id="ARBA00023180"/>
    </source>
</evidence>
<comment type="cofactor">
    <cofactor evidence="1">
        <name>Zn(2+)</name>
        <dbReference type="ChEBI" id="CHEBI:29105"/>
    </cofactor>
</comment>
<proteinExistence type="inferred from homology"/>
<evidence type="ECO:0000259" key="10">
    <source>
        <dbReference type="Pfam" id="PF00149"/>
    </source>
</evidence>